<dbReference type="Pfam" id="PF01927">
    <property type="entry name" value="Mut7-C"/>
    <property type="match status" value="1"/>
</dbReference>
<evidence type="ECO:0000313" key="3">
    <source>
        <dbReference type="EMBL" id="GAA3861051.1"/>
    </source>
</evidence>
<dbReference type="Proteomes" id="UP001501803">
    <property type="component" value="Unassembled WGS sequence"/>
</dbReference>
<dbReference type="PANTHER" id="PTHR39081">
    <property type="entry name" value="MUT7-C DOMAIN-CONTAINING PROTEIN"/>
    <property type="match status" value="1"/>
</dbReference>
<keyword evidence="4" id="KW-1185">Reference proteome</keyword>
<dbReference type="Pfam" id="PF14451">
    <property type="entry name" value="Ub-Mut7C"/>
    <property type="match status" value="1"/>
</dbReference>
<evidence type="ECO:0000313" key="4">
    <source>
        <dbReference type="Proteomes" id="UP001501803"/>
    </source>
</evidence>
<gene>
    <name evidence="3" type="ORF">GCM10022381_01770</name>
</gene>
<dbReference type="InterPro" id="IPR002782">
    <property type="entry name" value="Mut7-C_RNAse_dom"/>
</dbReference>
<feature type="domain" description="Ubiquitin Mut7-C" evidence="2">
    <location>
        <begin position="1"/>
        <end position="62"/>
    </location>
</feature>
<dbReference type="PANTHER" id="PTHR39081:SF1">
    <property type="entry name" value="MUT7-C RNASE DOMAIN-CONTAINING PROTEIN"/>
    <property type="match status" value="1"/>
</dbReference>
<reference evidence="4" key="1">
    <citation type="journal article" date="2019" name="Int. J. Syst. Evol. Microbiol.">
        <title>The Global Catalogue of Microorganisms (GCM) 10K type strain sequencing project: providing services to taxonomists for standard genome sequencing and annotation.</title>
        <authorList>
            <consortium name="The Broad Institute Genomics Platform"/>
            <consortium name="The Broad Institute Genome Sequencing Center for Infectious Disease"/>
            <person name="Wu L."/>
            <person name="Ma J."/>
        </authorList>
    </citation>
    <scope>NUCLEOTIDE SEQUENCE [LARGE SCALE GENOMIC DNA]</scope>
    <source>
        <strain evidence="4">JCM 17021</strain>
    </source>
</reference>
<accession>A0ABP7K172</accession>
<evidence type="ECO:0000259" key="2">
    <source>
        <dbReference type="Pfam" id="PF14451"/>
    </source>
</evidence>
<name>A0ABP7K172_9MICO</name>
<evidence type="ECO:0000259" key="1">
    <source>
        <dbReference type="Pfam" id="PF01927"/>
    </source>
</evidence>
<protein>
    <submittedName>
        <fullName evidence="3">Mut7-C RNAse domain-containing protein</fullName>
    </submittedName>
</protein>
<comment type="caution">
    <text evidence="3">The sequence shown here is derived from an EMBL/GenBank/DDBJ whole genome shotgun (WGS) entry which is preliminary data.</text>
</comment>
<feature type="domain" description="Mut7-C RNAse" evidence="1">
    <location>
        <begin position="90"/>
        <end position="229"/>
    </location>
</feature>
<dbReference type="EMBL" id="BAABCN010000002">
    <property type="protein sequence ID" value="GAA3861051.1"/>
    <property type="molecule type" value="Genomic_DNA"/>
</dbReference>
<dbReference type="InterPro" id="IPR027798">
    <property type="entry name" value="Ub_Mut7C"/>
</dbReference>
<sequence>MPQVIVEVDPSLRSLLPRRDRGDRVVRDAAPTETVAHLLQVLGVPVTEVGAASVDGHRIGHEALRTTHIENSSALDVEARERPQLNSGLFLLDVHLGTLMRRMRLLGLDAAYEPDDDDSKLAARSATEQRELLTRDRGLLFRRAVYDGALIRSGDVDAQLEDVLSRFAPWLAPWTRCLRCGALLAEVPSAEVAAQLKPGTLRTYRSFSRCTGCDRVYWRGAHSKRLEALVHRATRHEPGVSSSR</sequence>
<proteinExistence type="predicted"/>
<organism evidence="3 4">
    <name type="scientific">Leifsonia kafniensis</name>
    <dbReference type="NCBI Taxonomy" id="475957"/>
    <lineage>
        <taxon>Bacteria</taxon>
        <taxon>Bacillati</taxon>
        <taxon>Actinomycetota</taxon>
        <taxon>Actinomycetes</taxon>
        <taxon>Micrococcales</taxon>
        <taxon>Microbacteriaceae</taxon>
        <taxon>Leifsonia</taxon>
    </lineage>
</organism>